<feature type="binding site" description="axial binding residue" evidence="10">
    <location>
        <position position="428"/>
    </location>
    <ligand>
        <name>heme</name>
        <dbReference type="ChEBI" id="CHEBI:30413"/>
    </ligand>
    <ligandPart>
        <name>Fe</name>
        <dbReference type="ChEBI" id="CHEBI:18248"/>
    </ligandPart>
</feature>
<keyword evidence="10 11" id="KW-0349">Heme</keyword>
<sequence length="481" mass="54458">MTAVLFAFFFFLFTAVCFFFLQIRRKKPASTHNLPPGSFGWPFLGETLAFVRAQRDGAPEKFVRERIEKYGSPLVFKTSLLGHRMAVFCGAEGNKFLYGNENKVVASWWPEAIGTVFGKCLVTSSSGEEARWLRKRMLPFLAPDALSNRYSAAMDTITRLHIQNQWEGKSELKVFDTVKPYLFELACRLFLSLDDPKHAAELGSLFIAVLKGLGELPIDIPGTRFYQAKRAAIAIKKQLIMIIKQRKLVLNQENVPSFEDLLSHLLVSSDENGRFLTEMEIANNILLLLFAGHDTSAVSITLLMKSLGEHPDVYKKVLKEQLDILEGKAPGEGLNWEDIQKMRYSWNVVCEVLRLNPPVAGAFREALVDFEYAGYTIPKGWKIIWSAAATHKEEDNYPNVTRFDPSRFEGTGPSPFTYVPFGGGPRMCLGKELARVQILVFLHNIVTKFKWELLIPNEKIEYDPMATPVKGLPVRLHPHQL</sequence>
<dbReference type="GO" id="GO:0005506">
    <property type="term" value="F:iron ion binding"/>
    <property type="evidence" value="ECO:0007669"/>
    <property type="project" value="InterPro"/>
</dbReference>
<dbReference type="GO" id="GO:0016020">
    <property type="term" value="C:membrane"/>
    <property type="evidence" value="ECO:0007669"/>
    <property type="project" value="UniProtKB-SubCell"/>
</dbReference>
<dbReference type="PRINTS" id="PR00463">
    <property type="entry name" value="EP450I"/>
</dbReference>
<dbReference type="CDD" id="cd11043">
    <property type="entry name" value="CYP90-like"/>
    <property type="match status" value="1"/>
</dbReference>
<keyword evidence="13" id="KW-1185">Reference proteome</keyword>
<evidence type="ECO:0000256" key="4">
    <source>
        <dbReference type="ARBA" id="ARBA00022692"/>
    </source>
</evidence>
<dbReference type="SUPFAM" id="SSF48264">
    <property type="entry name" value="Cytochrome P450"/>
    <property type="match status" value="1"/>
</dbReference>
<evidence type="ECO:0000256" key="8">
    <source>
        <dbReference type="ARBA" id="ARBA00023004"/>
    </source>
</evidence>
<comment type="cofactor">
    <cofactor evidence="1 10">
        <name>heme</name>
        <dbReference type="ChEBI" id="CHEBI:30413"/>
    </cofactor>
</comment>
<evidence type="ECO:0000256" key="3">
    <source>
        <dbReference type="ARBA" id="ARBA00010617"/>
    </source>
</evidence>
<reference evidence="12 13" key="1">
    <citation type="submission" date="2024-04" db="EMBL/GenBank/DDBJ databases">
        <title>The reference genome of an endangered Asteraceae, Deinandra increscens subsp. villosa, native to the Central Coast of California.</title>
        <authorList>
            <person name="Guilliams M."/>
            <person name="Hasenstab-Lehman K."/>
            <person name="Meyer R."/>
            <person name="Mcevoy S."/>
        </authorList>
    </citation>
    <scope>NUCLEOTIDE SEQUENCE [LARGE SCALE GENOMIC DNA]</scope>
    <source>
        <tissue evidence="12">Leaf</tissue>
    </source>
</reference>
<keyword evidence="7 11" id="KW-0560">Oxidoreductase</keyword>
<dbReference type="GO" id="GO:0020037">
    <property type="term" value="F:heme binding"/>
    <property type="evidence" value="ECO:0007669"/>
    <property type="project" value="InterPro"/>
</dbReference>
<dbReference type="InterPro" id="IPR002401">
    <property type="entry name" value="Cyt_P450_E_grp-I"/>
</dbReference>
<dbReference type="GO" id="GO:0016125">
    <property type="term" value="P:sterol metabolic process"/>
    <property type="evidence" value="ECO:0007669"/>
    <property type="project" value="TreeGrafter"/>
</dbReference>
<dbReference type="EMBL" id="JBCNJP010000003">
    <property type="protein sequence ID" value="KAK9079012.1"/>
    <property type="molecule type" value="Genomic_DNA"/>
</dbReference>
<dbReference type="PANTHER" id="PTHR24286:SF209">
    <property type="entry name" value="BETA-AMYRIN 28-OXIDASE-LIKE"/>
    <property type="match status" value="1"/>
</dbReference>
<dbReference type="GO" id="GO:0004497">
    <property type="term" value="F:monooxygenase activity"/>
    <property type="evidence" value="ECO:0007669"/>
    <property type="project" value="UniProtKB-KW"/>
</dbReference>
<comment type="subcellular location">
    <subcellularLocation>
        <location evidence="2">Membrane</location>
        <topology evidence="2">Single-pass membrane protein</topology>
    </subcellularLocation>
</comment>
<evidence type="ECO:0000313" key="12">
    <source>
        <dbReference type="EMBL" id="KAK9079012.1"/>
    </source>
</evidence>
<evidence type="ECO:0000256" key="11">
    <source>
        <dbReference type="RuleBase" id="RU000461"/>
    </source>
</evidence>
<evidence type="ECO:0000256" key="1">
    <source>
        <dbReference type="ARBA" id="ARBA00001971"/>
    </source>
</evidence>
<protein>
    <recommendedName>
        <fullName evidence="14">Cytochrome P450</fullName>
    </recommendedName>
</protein>
<evidence type="ECO:0000256" key="9">
    <source>
        <dbReference type="ARBA" id="ARBA00023136"/>
    </source>
</evidence>
<gene>
    <name evidence="12" type="ORF">SSX86_000681</name>
</gene>
<dbReference type="InterPro" id="IPR036396">
    <property type="entry name" value="Cyt_P450_sf"/>
</dbReference>
<keyword evidence="5 10" id="KW-0479">Metal-binding</keyword>
<evidence type="ECO:0000256" key="5">
    <source>
        <dbReference type="ARBA" id="ARBA00022723"/>
    </source>
</evidence>
<keyword evidence="9" id="KW-0472">Membrane</keyword>
<comment type="caution">
    <text evidence="12">The sequence shown here is derived from an EMBL/GenBank/DDBJ whole genome shotgun (WGS) entry which is preliminary data.</text>
</comment>
<evidence type="ECO:0000256" key="6">
    <source>
        <dbReference type="ARBA" id="ARBA00022989"/>
    </source>
</evidence>
<comment type="similarity">
    <text evidence="3 11">Belongs to the cytochrome P450 family.</text>
</comment>
<evidence type="ECO:0000256" key="10">
    <source>
        <dbReference type="PIRSR" id="PIRSR602401-1"/>
    </source>
</evidence>
<keyword evidence="11" id="KW-0503">Monooxygenase</keyword>
<evidence type="ECO:0000256" key="2">
    <source>
        <dbReference type="ARBA" id="ARBA00004167"/>
    </source>
</evidence>
<dbReference type="PANTHER" id="PTHR24286">
    <property type="entry name" value="CYTOCHROME P450 26"/>
    <property type="match status" value="1"/>
</dbReference>
<dbReference type="PROSITE" id="PS00086">
    <property type="entry name" value="CYTOCHROME_P450"/>
    <property type="match status" value="1"/>
</dbReference>
<name>A0AAP0DU13_9ASTR</name>
<keyword evidence="6" id="KW-1133">Transmembrane helix</keyword>
<evidence type="ECO:0008006" key="14">
    <source>
        <dbReference type="Google" id="ProtNLM"/>
    </source>
</evidence>
<organism evidence="12 13">
    <name type="scientific">Deinandra increscens subsp. villosa</name>
    <dbReference type="NCBI Taxonomy" id="3103831"/>
    <lineage>
        <taxon>Eukaryota</taxon>
        <taxon>Viridiplantae</taxon>
        <taxon>Streptophyta</taxon>
        <taxon>Embryophyta</taxon>
        <taxon>Tracheophyta</taxon>
        <taxon>Spermatophyta</taxon>
        <taxon>Magnoliopsida</taxon>
        <taxon>eudicotyledons</taxon>
        <taxon>Gunneridae</taxon>
        <taxon>Pentapetalae</taxon>
        <taxon>asterids</taxon>
        <taxon>campanulids</taxon>
        <taxon>Asterales</taxon>
        <taxon>Asteraceae</taxon>
        <taxon>Asteroideae</taxon>
        <taxon>Heliantheae alliance</taxon>
        <taxon>Madieae</taxon>
        <taxon>Madiinae</taxon>
        <taxon>Deinandra</taxon>
    </lineage>
</organism>
<accession>A0AAP0DU13</accession>
<evidence type="ECO:0000313" key="13">
    <source>
        <dbReference type="Proteomes" id="UP001408789"/>
    </source>
</evidence>
<dbReference type="Pfam" id="PF00067">
    <property type="entry name" value="p450"/>
    <property type="match status" value="1"/>
</dbReference>
<proteinExistence type="inferred from homology"/>
<dbReference type="Proteomes" id="UP001408789">
    <property type="component" value="Unassembled WGS sequence"/>
</dbReference>
<dbReference type="Gene3D" id="1.10.630.10">
    <property type="entry name" value="Cytochrome P450"/>
    <property type="match status" value="1"/>
</dbReference>
<dbReference type="InterPro" id="IPR001128">
    <property type="entry name" value="Cyt_P450"/>
</dbReference>
<evidence type="ECO:0000256" key="7">
    <source>
        <dbReference type="ARBA" id="ARBA00023002"/>
    </source>
</evidence>
<keyword evidence="4" id="KW-0812">Transmembrane</keyword>
<dbReference type="PRINTS" id="PR00385">
    <property type="entry name" value="P450"/>
</dbReference>
<dbReference type="AlphaFoldDB" id="A0AAP0DU13"/>
<dbReference type="InterPro" id="IPR017972">
    <property type="entry name" value="Cyt_P450_CS"/>
</dbReference>
<dbReference type="FunFam" id="1.10.630.10:FF:000022">
    <property type="entry name" value="Taxadiene 5-alpha hydroxylase"/>
    <property type="match status" value="1"/>
</dbReference>
<keyword evidence="8 10" id="KW-0408">Iron</keyword>
<dbReference type="GO" id="GO:0016705">
    <property type="term" value="F:oxidoreductase activity, acting on paired donors, with incorporation or reduction of molecular oxygen"/>
    <property type="evidence" value="ECO:0007669"/>
    <property type="project" value="InterPro"/>
</dbReference>